<comment type="caution">
    <text evidence="1">The sequence shown here is derived from an EMBL/GenBank/DDBJ whole genome shotgun (WGS) entry which is preliminary data.</text>
</comment>
<dbReference type="AlphaFoldDB" id="A0A1C7MVG3"/>
<keyword evidence="2" id="KW-1185">Reference proteome</keyword>
<sequence length="101" mass="12008">MRRVLNRLQALLDASNCISVQQIYISNRRQNTDSLHLDDYYYYWNKPFATRTDIQICTLTFLLIRVIIEQAKNLRRGGLLVCFDISRIYDIDLILDINPRL</sequence>
<proteinExistence type="predicted"/>
<protein>
    <submittedName>
        <fullName evidence="1">Uncharacterized protein</fullName>
    </submittedName>
</protein>
<evidence type="ECO:0000313" key="2">
    <source>
        <dbReference type="Proteomes" id="UP000093000"/>
    </source>
</evidence>
<dbReference type="Proteomes" id="UP000093000">
    <property type="component" value="Unassembled WGS sequence"/>
</dbReference>
<gene>
    <name evidence="1" type="ORF">A0J61_11066</name>
</gene>
<reference evidence="1 2" key="1">
    <citation type="submission" date="2016-03" db="EMBL/GenBank/DDBJ databases">
        <title>Choanephora cucurbitarum.</title>
        <authorList>
            <person name="Min B."/>
            <person name="Park H."/>
            <person name="Park J.-H."/>
            <person name="Shin H.-D."/>
            <person name="Choi I.-G."/>
        </authorList>
    </citation>
    <scope>NUCLEOTIDE SEQUENCE [LARGE SCALE GENOMIC DNA]</scope>
    <source>
        <strain evidence="1 2">KUS-F28377</strain>
    </source>
</reference>
<organism evidence="1 2">
    <name type="scientific">Choanephora cucurbitarum</name>
    <dbReference type="NCBI Taxonomy" id="101091"/>
    <lineage>
        <taxon>Eukaryota</taxon>
        <taxon>Fungi</taxon>
        <taxon>Fungi incertae sedis</taxon>
        <taxon>Mucoromycota</taxon>
        <taxon>Mucoromycotina</taxon>
        <taxon>Mucoromycetes</taxon>
        <taxon>Mucorales</taxon>
        <taxon>Mucorineae</taxon>
        <taxon>Choanephoraceae</taxon>
        <taxon>Choanephoroideae</taxon>
        <taxon>Choanephora</taxon>
    </lineage>
</organism>
<name>A0A1C7MVG3_9FUNG</name>
<dbReference type="EMBL" id="LUGH01001640">
    <property type="protein sequence ID" value="OBZ80885.1"/>
    <property type="molecule type" value="Genomic_DNA"/>
</dbReference>
<dbReference type="InParanoid" id="A0A1C7MVG3"/>
<accession>A0A1C7MVG3</accession>
<evidence type="ECO:0000313" key="1">
    <source>
        <dbReference type="EMBL" id="OBZ80885.1"/>
    </source>
</evidence>